<dbReference type="Proteomes" id="UP001597135">
    <property type="component" value="Unassembled WGS sequence"/>
</dbReference>
<proteinExistence type="inferred from homology"/>
<dbReference type="PANTHER" id="PTHR13887">
    <property type="entry name" value="GLUTATHIONE S-TRANSFERASE KAPPA"/>
    <property type="match status" value="1"/>
</dbReference>
<protein>
    <submittedName>
        <fullName evidence="4">DsbA family protein</fullName>
    </submittedName>
</protein>
<dbReference type="PANTHER" id="PTHR13887:SF56">
    <property type="entry name" value="THIOREDOXIN-LIKE REDUCTASE RV2466C"/>
    <property type="match status" value="1"/>
</dbReference>
<dbReference type="CDD" id="cd02972">
    <property type="entry name" value="DsbA_family"/>
    <property type="match status" value="1"/>
</dbReference>
<organism evidence="4 5">
    <name type="scientific">Litorisediminicola beolgyonensis</name>
    <dbReference type="NCBI Taxonomy" id="1173614"/>
    <lineage>
        <taxon>Bacteria</taxon>
        <taxon>Pseudomonadati</taxon>
        <taxon>Pseudomonadota</taxon>
        <taxon>Alphaproteobacteria</taxon>
        <taxon>Rhodobacterales</taxon>
        <taxon>Paracoccaceae</taxon>
        <taxon>Litorisediminicola</taxon>
    </lineage>
</organism>
<dbReference type="InterPro" id="IPR013766">
    <property type="entry name" value="Thioredoxin_domain"/>
</dbReference>
<sequence length="224" mass="24406">MTRFLLPATLAAVLVAGGGWFLGQPVQTPTGLSLPGAAMAQEAAAPTEAVEIADMTLGAEDAPVEVIEYASYTCPHCARFHEEVFDQLKADYIDSGKVRFTYREVYFDKYGMWASLVARCGGQEKFFGITDMIYAGQNTWARAGADGAIADGLRKIGLLAGLDKDQLEACLTDGEKLRSLVGWYQENATADDVSSTPTFIIDGEKYSNMPYDEFRKVLDDKLGE</sequence>
<evidence type="ECO:0000313" key="5">
    <source>
        <dbReference type="Proteomes" id="UP001597135"/>
    </source>
</evidence>
<accession>A0ABW3ZI34</accession>
<dbReference type="Pfam" id="PF13462">
    <property type="entry name" value="Thioredoxin_4"/>
    <property type="match status" value="1"/>
</dbReference>
<evidence type="ECO:0000256" key="1">
    <source>
        <dbReference type="ARBA" id="ARBA00003565"/>
    </source>
</evidence>
<evidence type="ECO:0000256" key="2">
    <source>
        <dbReference type="ARBA" id="ARBA00005791"/>
    </source>
</evidence>
<feature type="domain" description="Thioredoxin" evidence="3">
    <location>
        <begin position="33"/>
        <end position="223"/>
    </location>
</feature>
<dbReference type="RefSeq" id="WP_386803178.1">
    <property type="nucleotide sequence ID" value="NZ_JBHTMU010000015.1"/>
</dbReference>
<gene>
    <name evidence="4" type="ORF">ACFQ4E_10210</name>
</gene>
<dbReference type="Gene3D" id="3.40.30.10">
    <property type="entry name" value="Glutaredoxin"/>
    <property type="match status" value="1"/>
</dbReference>
<dbReference type="InterPro" id="IPR036249">
    <property type="entry name" value="Thioredoxin-like_sf"/>
</dbReference>
<keyword evidence="5" id="KW-1185">Reference proteome</keyword>
<dbReference type="InterPro" id="IPR012336">
    <property type="entry name" value="Thioredoxin-like_fold"/>
</dbReference>
<evidence type="ECO:0000259" key="3">
    <source>
        <dbReference type="PROSITE" id="PS51352"/>
    </source>
</evidence>
<comment type="similarity">
    <text evidence="2">Belongs to the thioredoxin family. DsbA subfamily.</text>
</comment>
<comment type="function">
    <text evidence="1">May be required for disulfide bond formation in some proteins.</text>
</comment>
<reference evidence="5" key="1">
    <citation type="journal article" date="2019" name="Int. J. Syst. Evol. Microbiol.">
        <title>The Global Catalogue of Microorganisms (GCM) 10K type strain sequencing project: providing services to taxonomists for standard genome sequencing and annotation.</title>
        <authorList>
            <consortium name="The Broad Institute Genomics Platform"/>
            <consortium name="The Broad Institute Genome Sequencing Center for Infectious Disease"/>
            <person name="Wu L."/>
            <person name="Ma J."/>
        </authorList>
    </citation>
    <scope>NUCLEOTIDE SEQUENCE [LARGE SCALE GENOMIC DNA]</scope>
    <source>
        <strain evidence="5">CCUG 62953</strain>
    </source>
</reference>
<dbReference type="EMBL" id="JBHTMU010000015">
    <property type="protein sequence ID" value="MFD1342792.1"/>
    <property type="molecule type" value="Genomic_DNA"/>
</dbReference>
<name>A0ABW3ZI34_9RHOB</name>
<dbReference type="PROSITE" id="PS51352">
    <property type="entry name" value="THIOREDOXIN_2"/>
    <property type="match status" value="1"/>
</dbReference>
<comment type="caution">
    <text evidence="4">The sequence shown here is derived from an EMBL/GenBank/DDBJ whole genome shotgun (WGS) entry which is preliminary data.</text>
</comment>
<dbReference type="SUPFAM" id="SSF52833">
    <property type="entry name" value="Thioredoxin-like"/>
    <property type="match status" value="1"/>
</dbReference>
<evidence type="ECO:0000313" key="4">
    <source>
        <dbReference type="EMBL" id="MFD1342792.1"/>
    </source>
</evidence>